<dbReference type="PANTHER" id="PTHR43179:SF7">
    <property type="entry name" value="RHAMNOSYLTRANSFERASE WBBL"/>
    <property type="match status" value="1"/>
</dbReference>
<accession>A0A8J6QR06</accession>
<dbReference type="PANTHER" id="PTHR43179">
    <property type="entry name" value="RHAMNOSYLTRANSFERASE WBBL"/>
    <property type="match status" value="1"/>
</dbReference>
<feature type="domain" description="Glycosyltransferase 2-like" evidence="1">
    <location>
        <begin position="241"/>
        <end position="369"/>
    </location>
</feature>
<proteinExistence type="predicted"/>
<sequence length="516" mass="58313">MLAVAIDTSVGDARKIQRTVASLARGQTECIKCFILTNAEVASVQQELSELNALVAIEYLTSLSAEKLELEGFDFVTLLACGDELSERCVLELSVKSAVEPAASLIYADADRLNGDKQRCMPSFFPEWNPDFFLSANYFKQNCFWNVSTLKREEHKTSINWHNAFALSLACVASGQSIKHIAKVLFHRNAIEDPLNASQYNAEIEWLREFLGEQISKVERNEFANTFRVCWSLPQQLPKVSIIIPTRNAKSLVQTCIESILEKTDYPNFEILLVDNQSDEPQSLTYFAELNEHPLIRVIQYQYPFNYSAINNYAVNHCDGEVIALVNNDIEVINDDWLTEMVSHALRPNIGAVGAKLFYSDGMIQHAGVIIGFGGVAGHAHKNFPMKHAGYLDRLQSVQNFSAVTAACLVVKRTIYEQVGGLNEDDLTVAFNDVDFCLKVQKAGYWNLWTPYAQLYHHESVSRGTDQTGEKRKRFMAEIDYMKSTWKTDRFNDPAYSPHLTLKREDFSVAESEPVR</sequence>
<evidence type="ECO:0000313" key="3">
    <source>
        <dbReference type="Proteomes" id="UP000638014"/>
    </source>
</evidence>
<keyword evidence="3" id="KW-1185">Reference proteome</keyword>
<dbReference type="CDD" id="cd04186">
    <property type="entry name" value="GT_2_like_c"/>
    <property type="match status" value="1"/>
</dbReference>
<name>A0A8J6QR06_9GAMM</name>
<reference evidence="2" key="1">
    <citation type="submission" date="2020-09" db="EMBL/GenBank/DDBJ databases">
        <title>A novel bacterium of genus Neiella, isolated from South China Sea.</title>
        <authorList>
            <person name="Huang H."/>
            <person name="Mo K."/>
            <person name="Hu Y."/>
        </authorList>
    </citation>
    <scope>NUCLEOTIDE SEQUENCE</scope>
    <source>
        <strain evidence="2">HB171785</strain>
    </source>
</reference>
<dbReference type="Proteomes" id="UP000638014">
    <property type="component" value="Unassembled WGS sequence"/>
</dbReference>
<dbReference type="EMBL" id="JACXAF010000012">
    <property type="protein sequence ID" value="MBD1389811.1"/>
    <property type="molecule type" value="Genomic_DNA"/>
</dbReference>
<evidence type="ECO:0000313" key="2">
    <source>
        <dbReference type="EMBL" id="MBD1389811.1"/>
    </source>
</evidence>
<evidence type="ECO:0000259" key="1">
    <source>
        <dbReference type="Pfam" id="PF00535"/>
    </source>
</evidence>
<comment type="caution">
    <text evidence="2">The sequence shown here is derived from an EMBL/GenBank/DDBJ whole genome shotgun (WGS) entry which is preliminary data.</text>
</comment>
<dbReference type="InterPro" id="IPR001173">
    <property type="entry name" value="Glyco_trans_2-like"/>
</dbReference>
<protein>
    <submittedName>
        <fullName evidence="2">Glycosyltransferase family 2 protein</fullName>
    </submittedName>
</protein>
<dbReference type="Pfam" id="PF00535">
    <property type="entry name" value="Glycos_transf_2"/>
    <property type="match status" value="1"/>
</dbReference>
<organism evidence="2 3">
    <name type="scientific">Neiella litorisoli</name>
    <dbReference type="NCBI Taxonomy" id="2771431"/>
    <lineage>
        <taxon>Bacteria</taxon>
        <taxon>Pseudomonadati</taxon>
        <taxon>Pseudomonadota</taxon>
        <taxon>Gammaproteobacteria</taxon>
        <taxon>Alteromonadales</taxon>
        <taxon>Echinimonadaceae</taxon>
        <taxon>Neiella</taxon>
    </lineage>
</organism>
<dbReference type="Gene3D" id="3.90.550.10">
    <property type="entry name" value="Spore Coat Polysaccharide Biosynthesis Protein SpsA, Chain A"/>
    <property type="match status" value="1"/>
</dbReference>
<dbReference type="SUPFAM" id="SSF53448">
    <property type="entry name" value="Nucleotide-diphospho-sugar transferases"/>
    <property type="match status" value="1"/>
</dbReference>
<dbReference type="InterPro" id="IPR029044">
    <property type="entry name" value="Nucleotide-diphossugar_trans"/>
</dbReference>
<gene>
    <name evidence="2" type="ORF">IC617_10265</name>
</gene>
<dbReference type="AlphaFoldDB" id="A0A8J6QR06"/>